<dbReference type="EMBL" id="BPQH01000011">
    <property type="protein sequence ID" value="GJD50877.1"/>
    <property type="molecule type" value="Genomic_DNA"/>
</dbReference>
<dbReference type="PROSITE" id="PS50931">
    <property type="entry name" value="HTH_LYSR"/>
    <property type="match status" value="1"/>
</dbReference>
<keyword evidence="3" id="KW-0238">DNA-binding</keyword>
<accession>A0ABQ4QZN2</accession>
<reference evidence="7" key="1">
    <citation type="journal article" date="2021" name="Front. Microbiol.">
        <title>Comprehensive Comparative Genomics and Phenotyping of Methylobacterium Species.</title>
        <authorList>
            <person name="Alessa O."/>
            <person name="Ogura Y."/>
            <person name="Fujitani Y."/>
            <person name="Takami H."/>
            <person name="Hayashi T."/>
            <person name="Sahin N."/>
            <person name="Tani A."/>
        </authorList>
    </citation>
    <scope>NUCLEOTIDE SEQUENCE</scope>
    <source>
        <strain evidence="7">KCTC 52305</strain>
    </source>
</reference>
<evidence type="ECO:0000256" key="4">
    <source>
        <dbReference type="ARBA" id="ARBA00023163"/>
    </source>
</evidence>
<evidence type="ECO:0000256" key="1">
    <source>
        <dbReference type="ARBA" id="ARBA00009437"/>
    </source>
</evidence>
<dbReference type="Gene3D" id="1.10.10.10">
    <property type="entry name" value="Winged helix-like DNA-binding domain superfamily/Winged helix DNA-binding domain"/>
    <property type="match status" value="1"/>
</dbReference>
<dbReference type="Pfam" id="PF03466">
    <property type="entry name" value="LysR_substrate"/>
    <property type="match status" value="1"/>
</dbReference>
<dbReference type="Gene3D" id="3.40.190.290">
    <property type="match status" value="1"/>
</dbReference>
<evidence type="ECO:0000313" key="7">
    <source>
        <dbReference type="EMBL" id="GJD50877.1"/>
    </source>
</evidence>
<protein>
    <submittedName>
        <fullName evidence="7">HTH-type transcriptional regulator DmlR</fullName>
    </submittedName>
</protein>
<keyword evidence="8" id="KW-1185">Reference proteome</keyword>
<evidence type="ECO:0000256" key="3">
    <source>
        <dbReference type="ARBA" id="ARBA00023125"/>
    </source>
</evidence>
<dbReference type="InterPro" id="IPR000847">
    <property type="entry name" value="LysR_HTH_N"/>
</dbReference>
<keyword evidence="2" id="KW-0805">Transcription regulation</keyword>
<gene>
    <name evidence="7" type="primary">dmlR_7</name>
    <name evidence="7" type="ORF">OPKNFCMD_3625</name>
</gene>
<dbReference type="PANTHER" id="PTHR30537:SF5">
    <property type="entry name" value="HTH-TYPE TRANSCRIPTIONAL ACTIVATOR TTDR-RELATED"/>
    <property type="match status" value="1"/>
</dbReference>
<feature type="region of interest" description="Disordered" evidence="5">
    <location>
        <begin position="300"/>
        <end position="332"/>
    </location>
</feature>
<evidence type="ECO:0000259" key="6">
    <source>
        <dbReference type="PROSITE" id="PS50931"/>
    </source>
</evidence>
<reference evidence="7" key="2">
    <citation type="submission" date="2021-08" db="EMBL/GenBank/DDBJ databases">
        <authorList>
            <person name="Tani A."/>
            <person name="Ola A."/>
            <person name="Ogura Y."/>
            <person name="Katsura K."/>
            <person name="Hayashi T."/>
        </authorList>
    </citation>
    <scope>NUCLEOTIDE SEQUENCE</scope>
    <source>
        <strain evidence="7">KCTC 52305</strain>
    </source>
</reference>
<dbReference type="Pfam" id="PF00126">
    <property type="entry name" value="HTH_1"/>
    <property type="match status" value="1"/>
</dbReference>
<dbReference type="InterPro" id="IPR005119">
    <property type="entry name" value="LysR_subst-bd"/>
</dbReference>
<feature type="compositionally biased region" description="Low complexity" evidence="5">
    <location>
        <begin position="312"/>
        <end position="332"/>
    </location>
</feature>
<comment type="caution">
    <text evidence="7">The sequence shown here is derived from an EMBL/GenBank/DDBJ whole genome shotgun (WGS) entry which is preliminary data.</text>
</comment>
<name>A0ABQ4QZN2_9HYPH</name>
<evidence type="ECO:0000313" key="8">
    <source>
        <dbReference type="Proteomes" id="UP001055167"/>
    </source>
</evidence>
<dbReference type="RefSeq" id="WP_128565934.1">
    <property type="nucleotide sequence ID" value="NZ_BPQH01000011.1"/>
</dbReference>
<organism evidence="7 8">
    <name type="scientific">Methylobacterium crusticola</name>
    <dbReference type="NCBI Taxonomy" id="1697972"/>
    <lineage>
        <taxon>Bacteria</taxon>
        <taxon>Pseudomonadati</taxon>
        <taxon>Pseudomonadota</taxon>
        <taxon>Alphaproteobacteria</taxon>
        <taxon>Hyphomicrobiales</taxon>
        <taxon>Methylobacteriaceae</taxon>
        <taxon>Methylobacterium</taxon>
    </lineage>
</organism>
<sequence>MDRLASMAAFVRAADLGSFTAAAGTLGISAQMVGKHVGFLEERLGAQLLRRTTRRQSLTDVGRAYYARARAVLSEAEAAEALVHDLSTTPRGRLRVNAPVTFGACRLAPLVTRYLAAYPEVEVELTLTDRYVDLVDEGYDAVIRLGPLKDTGLAARALGPHRLVACAAPAYLAAHGAPRVPEDLAAHACLSYVNWSGLPYAEWRFARDGRVHAVAVRSRFQVNDGRALLAAALDGHGVILQPEAVVAADLDAGRLVPVLPGYAAPSRPLYLLFPARRPQTPTLRAFIDCVVEAFGREAARDRALPGPPRPAPQAGGAPAPGAAGAPPRNSSA</sequence>
<proteinExistence type="inferred from homology"/>
<dbReference type="SUPFAM" id="SSF53850">
    <property type="entry name" value="Periplasmic binding protein-like II"/>
    <property type="match status" value="1"/>
</dbReference>
<feature type="domain" description="HTH lysR-type" evidence="6">
    <location>
        <begin position="1"/>
        <end position="59"/>
    </location>
</feature>
<evidence type="ECO:0000256" key="2">
    <source>
        <dbReference type="ARBA" id="ARBA00023015"/>
    </source>
</evidence>
<dbReference type="InterPro" id="IPR036390">
    <property type="entry name" value="WH_DNA-bd_sf"/>
</dbReference>
<dbReference type="PANTHER" id="PTHR30537">
    <property type="entry name" value="HTH-TYPE TRANSCRIPTIONAL REGULATOR"/>
    <property type="match status" value="1"/>
</dbReference>
<dbReference type="InterPro" id="IPR058163">
    <property type="entry name" value="LysR-type_TF_proteobact-type"/>
</dbReference>
<dbReference type="SUPFAM" id="SSF46785">
    <property type="entry name" value="Winged helix' DNA-binding domain"/>
    <property type="match status" value="1"/>
</dbReference>
<keyword evidence="4" id="KW-0804">Transcription</keyword>
<dbReference type="Proteomes" id="UP001055167">
    <property type="component" value="Unassembled WGS sequence"/>
</dbReference>
<dbReference type="InterPro" id="IPR036388">
    <property type="entry name" value="WH-like_DNA-bd_sf"/>
</dbReference>
<comment type="similarity">
    <text evidence="1">Belongs to the LysR transcriptional regulatory family.</text>
</comment>
<evidence type="ECO:0000256" key="5">
    <source>
        <dbReference type="SAM" id="MobiDB-lite"/>
    </source>
</evidence>